<dbReference type="EMBL" id="JADGJH010004706">
    <property type="protein sequence ID" value="KAJ3084803.1"/>
    <property type="molecule type" value="Genomic_DNA"/>
</dbReference>
<reference evidence="3" key="1">
    <citation type="submission" date="2020-05" db="EMBL/GenBank/DDBJ databases">
        <title>Phylogenomic resolution of chytrid fungi.</title>
        <authorList>
            <person name="Stajich J.E."/>
            <person name="Amses K."/>
            <person name="Simmons R."/>
            <person name="Seto K."/>
            <person name="Myers J."/>
            <person name="Bonds A."/>
            <person name="Quandt C.A."/>
            <person name="Barry K."/>
            <person name="Liu P."/>
            <person name="Grigoriev I."/>
            <person name="Longcore J.E."/>
            <person name="James T.Y."/>
        </authorList>
    </citation>
    <scope>NUCLEOTIDE SEQUENCE</scope>
    <source>
        <strain evidence="3">JEL0513</strain>
    </source>
</reference>
<proteinExistence type="predicted"/>
<name>A0AAD5SMI1_9FUNG</name>
<dbReference type="InterPro" id="IPR013830">
    <property type="entry name" value="SGNH_hydro"/>
</dbReference>
<evidence type="ECO:0000313" key="3">
    <source>
        <dbReference type="EMBL" id="KAJ3084803.1"/>
    </source>
</evidence>
<accession>A0AAD5SMI1</accession>
<dbReference type="Pfam" id="PF13472">
    <property type="entry name" value="Lipase_GDSL_2"/>
    <property type="match status" value="1"/>
</dbReference>
<keyword evidence="4" id="KW-1185">Reference proteome</keyword>
<organism evidence="3 4">
    <name type="scientific">Physocladia obscura</name>
    <dbReference type="NCBI Taxonomy" id="109957"/>
    <lineage>
        <taxon>Eukaryota</taxon>
        <taxon>Fungi</taxon>
        <taxon>Fungi incertae sedis</taxon>
        <taxon>Chytridiomycota</taxon>
        <taxon>Chytridiomycota incertae sedis</taxon>
        <taxon>Chytridiomycetes</taxon>
        <taxon>Chytridiales</taxon>
        <taxon>Chytriomycetaceae</taxon>
        <taxon>Physocladia</taxon>
    </lineage>
</organism>
<feature type="compositionally biased region" description="Pro residues" evidence="1">
    <location>
        <begin position="178"/>
        <end position="190"/>
    </location>
</feature>
<feature type="region of interest" description="Disordered" evidence="1">
    <location>
        <begin position="169"/>
        <end position="194"/>
    </location>
</feature>
<feature type="compositionally biased region" description="Polar residues" evidence="1">
    <location>
        <begin position="1"/>
        <end position="11"/>
    </location>
</feature>
<dbReference type="Gene3D" id="3.40.50.1110">
    <property type="entry name" value="SGNH hydrolase"/>
    <property type="match status" value="1"/>
</dbReference>
<protein>
    <recommendedName>
        <fullName evidence="2">SGNH hydrolase-type esterase domain-containing protein</fullName>
    </recommendedName>
</protein>
<dbReference type="PANTHER" id="PTHR30383">
    <property type="entry name" value="THIOESTERASE 1/PROTEASE 1/LYSOPHOSPHOLIPASE L1"/>
    <property type="match status" value="1"/>
</dbReference>
<feature type="region of interest" description="Disordered" evidence="1">
    <location>
        <begin position="1"/>
        <end position="23"/>
    </location>
</feature>
<dbReference type="AlphaFoldDB" id="A0AAD5SMI1"/>
<dbReference type="GO" id="GO:0004622">
    <property type="term" value="F:phosphatidylcholine lysophospholipase activity"/>
    <property type="evidence" value="ECO:0007669"/>
    <property type="project" value="TreeGrafter"/>
</dbReference>
<dbReference type="Proteomes" id="UP001211907">
    <property type="component" value="Unassembled WGS sequence"/>
</dbReference>
<evidence type="ECO:0000313" key="4">
    <source>
        <dbReference type="Proteomes" id="UP001211907"/>
    </source>
</evidence>
<sequence length="426" mass="46146">MGGSLARNQGRQHGDQTHVIRPHATKSRAHDFAAEAVVVQRVGRQPRHKVHCGARHEPRIQPDFAPVCVRLRLGNVQQLVKVRAGVAELHGPRTLVFTVWMRHGEMILCVGDSLTAGYCDFGKRFHPYALRLRQRLLDAGLIAGAEAVVVAAKSGDRVHRKHGAILARTRKALNQPPSSSPSPSPSPPETPGADAALDAQALGRHAATRAFDVVVVLAGTNDIGYGDAPPFVLQNLQRLWGEALKAGARVVALTLPDAWTKFSGDPSLAVRALNALILSQSDDSVTVVDLNRALLALSQSPGRSRHDIWAHDNLHLTDAGYDAIGDLASSMLGRRRRRDNQDHAGVDCARPVVDAAQLLGRRVLLRHKAEPLLCHPPQAESTAASSSSIRCWLPNASATSWFADDTTMSLRFLTTVYASVRVRSVH</sequence>
<evidence type="ECO:0000259" key="2">
    <source>
        <dbReference type="Pfam" id="PF13472"/>
    </source>
</evidence>
<evidence type="ECO:0000256" key="1">
    <source>
        <dbReference type="SAM" id="MobiDB-lite"/>
    </source>
</evidence>
<gene>
    <name evidence="3" type="ORF">HK100_009246</name>
</gene>
<feature type="non-terminal residue" evidence="3">
    <location>
        <position position="426"/>
    </location>
</feature>
<feature type="domain" description="SGNH hydrolase-type esterase" evidence="2">
    <location>
        <begin position="109"/>
        <end position="323"/>
    </location>
</feature>
<dbReference type="InterPro" id="IPR036514">
    <property type="entry name" value="SGNH_hydro_sf"/>
</dbReference>
<dbReference type="SUPFAM" id="SSF52266">
    <property type="entry name" value="SGNH hydrolase"/>
    <property type="match status" value="1"/>
</dbReference>
<dbReference type="InterPro" id="IPR051532">
    <property type="entry name" value="Ester_Hydrolysis_Enzymes"/>
</dbReference>
<comment type="caution">
    <text evidence="3">The sequence shown here is derived from an EMBL/GenBank/DDBJ whole genome shotgun (WGS) entry which is preliminary data.</text>
</comment>
<dbReference type="PANTHER" id="PTHR30383:SF5">
    <property type="entry name" value="SGNH HYDROLASE-TYPE ESTERASE DOMAIN-CONTAINING PROTEIN"/>
    <property type="match status" value="1"/>
</dbReference>